<evidence type="ECO:0000256" key="1">
    <source>
        <dbReference type="ARBA" id="ARBA00023125"/>
    </source>
</evidence>
<accession>A0A6V8SG25</accession>
<keyword evidence="5" id="KW-1185">Reference proteome</keyword>
<evidence type="ECO:0000313" key="4">
    <source>
        <dbReference type="EMBL" id="GFP74098.1"/>
    </source>
</evidence>
<dbReference type="PANTHER" id="PTHR43479">
    <property type="entry name" value="ACREF/ENVCD OPERON REPRESSOR-RELATED"/>
    <property type="match status" value="1"/>
</dbReference>
<gene>
    <name evidence="4" type="ORF">bsdtw1_00137</name>
</gene>
<dbReference type="InterPro" id="IPR001647">
    <property type="entry name" value="HTH_TetR"/>
</dbReference>
<dbReference type="SUPFAM" id="SSF48498">
    <property type="entry name" value="Tetracyclin repressor-like, C-terminal domain"/>
    <property type="match status" value="1"/>
</dbReference>
<dbReference type="InterPro" id="IPR036271">
    <property type="entry name" value="Tet_transcr_reg_TetR-rel_C_sf"/>
</dbReference>
<proteinExistence type="predicted"/>
<dbReference type="AlphaFoldDB" id="A0A6V8SG25"/>
<dbReference type="EMBL" id="BLZR01000001">
    <property type="protein sequence ID" value="GFP74098.1"/>
    <property type="molecule type" value="Genomic_DNA"/>
</dbReference>
<comment type="caution">
    <text evidence="4">The sequence shown here is derived from an EMBL/GenBank/DDBJ whole genome shotgun (WGS) entry which is preliminary data.</text>
</comment>
<organism evidence="4 5">
    <name type="scientific">Clostridium fungisolvens</name>
    <dbReference type="NCBI Taxonomy" id="1604897"/>
    <lineage>
        <taxon>Bacteria</taxon>
        <taxon>Bacillati</taxon>
        <taxon>Bacillota</taxon>
        <taxon>Clostridia</taxon>
        <taxon>Eubacteriales</taxon>
        <taxon>Clostridiaceae</taxon>
        <taxon>Clostridium</taxon>
    </lineage>
</organism>
<dbReference type="GO" id="GO:0003677">
    <property type="term" value="F:DNA binding"/>
    <property type="evidence" value="ECO:0007669"/>
    <property type="project" value="UniProtKB-UniRule"/>
</dbReference>
<dbReference type="Gene3D" id="1.10.10.60">
    <property type="entry name" value="Homeodomain-like"/>
    <property type="match status" value="1"/>
</dbReference>
<sequence length="195" mass="22173">MEEMNINKKRILQAGHELFDSRGYKSVTVKDLADKLGMSKKTIYQYFSSKEEIATAVVEESMLRLNQATDVAEYSSSDPLSVIKAIFNNLRDESMRFGPLFLNDIEKYLPELSYKYKVFKSGKREHIKNILKEAQEAGIVKDVPIDLTTEILGVCLKAIVKSDEVYKHGYSREDVINLFLNIFCNGIADSENSKA</sequence>
<evidence type="ECO:0000256" key="2">
    <source>
        <dbReference type="PROSITE-ProRule" id="PRU00335"/>
    </source>
</evidence>
<reference evidence="4 5" key="1">
    <citation type="submission" date="2020-07" db="EMBL/GenBank/DDBJ databases">
        <title>A new beta-1,3-glucan-decomposing anaerobic bacterium isolated from anoxic soil subjected to biological soil disinfestation.</title>
        <authorList>
            <person name="Ueki A."/>
            <person name="Tonouchi A."/>
        </authorList>
    </citation>
    <scope>NUCLEOTIDE SEQUENCE [LARGE SCALE GENOMIC DNA]</scope>
    <source>
        <strain evidence="4 5">TW1</strain>
    </source>
</reference>
<dbReference type="RefSeq" id="WP_183275683.1">
    <property type="nucleotide sequence ID" value="NZ_BLZR01000001.1"/>
</dbReference>
<feature type="DNA-binding region" description="H-T-H motif" evidence="2">
    <location>
        <begin position="28"/>
        <end position="47"/>
    </location>
</feature>
<evidence type="ECO:0000259" key="3">
    <source>
        <dbReference type="PROSITE" id="PS50977"/>
    </source>
</evidence>
<feature type="domain" description="HTH tetR-type" evidence="3">
    <location>
        <begin position="5"/>
        <end position="65"/>
    </location>
</feature>
<dbReference type="SUPFAM" id="SSF46689">
    <property type="entry name" value="Homeodomain-like"/>
    <property type="match status" value="1"/>
</dbReference>
<dbReference type="PANTHER" id="PTHR43479:SF11">
    <property type="entry name" value="ACREF_ENVCD OPERON REPRESSOR-RELATED"/>
    <property type="match status" value="1"/>
</dbReference>
<keyword evidence="1 2" id="KW-0238">DNA-binding</keyword>
<dbReference type="Pfam" id="PF00440">
    <property type="entry name" value="TetR_N"/>
    <property type="match status" value="1"/>
</dbReference>
<protein>
    <recommendedName>
        <fullName evidence="3">HTH tetR-type domain-containing protein</fullName>
    </recommendedName>
</protein>
<name>A0A6V8SG25_9CLOT</name>
<dbReference type="Gene3D" id="1.10.357.10">
    <property type="entry name" value="Tetracycline Repressor, domain 2"/>
    <property type="match status" value="1"/>
</dbReference>
<dbReference type="PRINTS" id="PR00455">
    <property type="entry name" value="HTHTETR"/>
</dbReference>
<dbReference type="Proteomes" id="UP000580568">
    <property type="component" value="Unassembled WGS sequence"/>
</dbReference>
<dbReference type="InterPro" id="IPR050624">
    <property type="entry name" value="HTH-type_Tx_Regulator"/>
</dbReference>
<dbReference type="InterPro" id="IPR009057">
    <property type="entry name" value="Homeodomain-like_sf"/>
</dbReference>
<evidence type="ECO:0000313" key="5">
    <source>
        <dbReference type="Proteomes" id="UP000580568"/>
    </source>
</evidence>
<dbReference type="PROSITE" id="PS50977">
    <property type="entry name" value="HTH_TETR_2"/>
    <property type="match status" value="1"/>
</dbReference>